<evidence type="ECO:0000313" key="8">
    <source>
        <dbReference type="Proteomes" id="UP000029121"/>
    </source>
</evidence>
<keyword evidence="5" id="KW-0786">Thiamine pyrophosphate</keyword>
<dbReference type="InterPro" id="IPR005475">
    <property type="entry name" value="Transketolase-like_Pyr-bd"/>
</dbReference>
<name>R0GYR4_9BRAS</name>
<keyword evidence="8" id="KW-1185">Reference proteome</keyword>
<dbReference type="InterPro" id="IPR020826">
    <property type="entry name" value="Transketolase_BS"/>
</dbReference>
<dbReference type="Gene3D" id="3.40.50.970">
    <property type="match status" value="1"/>
</dbReference>
<dbReference type="eggNOG" id="KOG0523">
    <property type="taxonomic scope" value="Eukaryota"/>
</dbReference>
<dbReference type="SMART" id="SM00861">
    <property type="entry name" value="Transket_pyr"/>
    <property type="match status" value="1"/>
</dbReference>
<dbReference type="Proteomes" id="UP000029121">
    <property type="component" value="Unassembled WGS sequence"/>
</dbReference>
<accession>R0GYR4</accession>
<comment type="cofactor">
    <cofactor evidence="1">
        <name>thiamine diphosphate</name>
        <dbReference type="ChEBI" id="CHEBI:58937"/>
    </cofactor>
</comment>
<gene>
    <name evidence="7" type="ORF">CARUB_v10002554mg</name>
</gene>
<dbReference type="InterPro" id="IPR009014">
    <property type="entry name" value="Transketo_C/PFOR_II"/>
</dbReference>
<dbReference type="SUPFAM" id="SSF52922">
    <property type="entry name" value="TK C-terminal domain-like"/>
    <property type="match status" value="1"/>
</dbReference>
<dbReference type="Pfam" id="PF02779">
    <property type="entry name" value="Transket_pyr"/>
    <property type="match status" value="1"/>
</dbReference>
<dbReference type="AlphaFoldDB" id="R0GYR4"/>
<dbReference type="CDD" id="cd07033">
    <property type="entry name" value="TPP_PYR_DXS_TK_like"/>
    <property type="match status" value="1"/>
</dbReference>
<protein>
    <recommendedName>
        <fullName evidence="6">Transketolase-like pyrimidine-binding domain-containing protein</fullName>
    </recommendedName>
</protein>
<evidence type="ECO:0000259" key="6">
    <source>
        <dbReference type="SMART" id="SM00861"/>
    </source>
</evidence>
<evidence type="ECO:0000313" key="7">
    <source>
        <dbReference type="EMBL" id="EOA22029.1"/>
    </source>
</evidence>
<dbReference type="Pfam" id="PF22613">
    <property type="entry name" value="Transketolase_C_1"/>
    <property type="match status" value="1"/>
</dbReference>
<dbReference type="GO" id="GO:0046872">
    <property type="term" value="F:metal ion binding"/>
    <property type="evidence" value="ECO:0007669"/>
    <property type="project" value="UniProtKB-KW"/>
</dbReference>
<dbReference type="EMBL" id="KB870810">
    <property type="protein sequence ID" value="EOA22029.1"/>
    <property type="molecule type" value="Genomic_DNA"/>
</dbReference>
<dbReference type="InterPro" id="IPR029061">
    <property type="entry name" value="THDP-binding"/>
</dbReference>
<dbReference type="STRING" id="81985.R0GYR4"/>
<evidence type="ECO:0000256" key="1">
    <source>
        <dbReference type="ARBA" id="ARBA00001964"/>
    </source>
</evidence>
<evidence type="ECO:0000256" key="3">
    <source>
        <dbReference type="ARBA" id="ARBA00022723"/>
    </source>
</evidence>
<feature type="domain" description="Transketolase-like pyrimidine-binding" evidence="6">
    <location>
        <begin position="134"/>
        <end position="287"/>
    </location>
</feature>
<reference evidence="8" key="1">
    <citation type="journal article" date="2013" name="Nat. Genet.">
        <title>The Capsella rubella genome and the genomic consequences of rapid mating system evolution.</title>
        <authorList>
            <person name="Slotte T."/>
            <person name="Hazzouri K.M."/>
            <person name="Agren J.A."/>
            <person name="Koenig D."/>
            <person name="Maumus F."/>
            <person name="Guo Y.L."/>
            <person name="Steige K."/>
            <person name="Platts A.E."/>
            <person name="Escobar J.S."/>
            <person name="Newman L.K."/>
            <person name="Wang W."/>
            <person name="Mandakova T."/>
            <person name="Vello E."/>
            <person name="Smith L.M."/>
            <person name="Henz S.R."/>
            <person name="Steffen J."/>
            <person name="Takuno S."/>
            <person name="Brandvain Y."/>
            <person name="Coop G."/>
            <person name="Andolfatto P."/>
            <person name="Hu T.T."/>
            <person name="Blanchette M."/>
            <person name="Clark R.M."/>
            <person name="Quesneville H."/>
            <person name="Nordborg M."/>
            <person name="Gaut B.S."/>
            <person name="Lysak M.A."/>
            <person name="Jenkins J."/>
            <person name="Grimwood J."/>
            <person name="Chapman J."/>
            <person name="Prochnik S."/>
            <person name="Shu S."/>
            <person name="Rokhsar D."/>
            <person name="Schmutz J."/>
            <person name="Weigel D."/>
            <person name="Wright S.I."/>
        </authorList>
    </citation>
    <scope>NUCLEOTIDE SEQUENCE [LARGE SCALE GENOMIC DNA]</scope>
    <source>
        <strain evidence="8">cv. Monte Gargano</strain>
    </source>
</reference>
<dbReference type="PANTHER" id="PTHR43522:SF2">
    <property type="entry name" value="TRANSKETOLASE 1-RELATED"/>
    <property type="match status" value="1"/>
</dbReference>
<dbReference type="InterPro" id="IPR055152">
    <property type="entry name" value="Transketolase-like_C_2"/>
</dbReference>
<evidence type="ECO:0000256" key="5">
    <source>
        <dbReference type="ARBA" id="ARBA00023052"/>
    </source>
</evidence>
<keyword evidence="2" id="KW-0808">Transferase</keyword>
<evidence type="ECO:0000256" key="4">
    <source>
        <dbReference type="ARBA" id="ARBA00022842"/>
    </source>
</evidence>
<dbReference type="GO" id="GO:0005829">
    <property type="term" value="C:cytosol"/>
    <property type="evidence" value="ECO:0007669"/>
    <property type="project" value="TreeGrafter"/>
</dbReference>
<dbReference type="Gene3D" id="3.40.50.920">
    <property type="match status" value="1"/>
</dbReference>
<keyword evidence="4" id="KW-0460">Magnesium</keyword>
<keyword evidence="3" id="KW-0479">Metal-binding</keyword>
<dbReference type="PROSITE" id="PS00802">
    <property type="entry name" value="TRANSKETOLASE_2"/>
    <property type="match status" value="1"/>
</dbReference>
<organism evidence="7 8">
    <name type="scientific">Capsella rubella</name>
    <dbReference type="NCBI Taxonomy" id="81985"/>
    <lineage>
        <taxon>Eukaryota</taxon>
        <taxon>Viridiplantae</taxon>
        <taxon>Streptophyta</taxon>
        <taxon>Embryophyta</taxon>
        <taxon>Tracheophyta</taxon>
        <taxon>Spermatophyta</taxon>
        <taxon>Magnoliopsida</taxon>
        <taxon>eudicotyledons</taxon>
        <taxon>Gunneridae</taxon>
        <taxon>Pentapetalae</taxon>
        <taxon>rosids</taxon>
        <taxon>malvids</taxon>
        <taxon>Brassicales</taxon>
        <taxon>Brassicaceae</taxon>
        <taxon>Camelineae</taxon>
        <taxon>Capsella</taxon>
    </lineage>
</organism>
<dbReference type="PANTHER" id="PTHR43522">
    <property type="entry name" value="TRANSKETOLASE"/>
    <property type="match status" value="1"/>
</dbReference>
<evidence type="ECO:0000256" key="2">
    <source>
        <dbReference type="ARBA" id="ARBA00022679"/>
    </source>
</evidence>
<dbReference type="GO" id="GO:0004802">
    <property type="term" value="F:transketolase activity"/>
    <property type="evidence" value="ECO:0007669"/>
    <property type="project" value="TreeGrafter"/>
</dbReference>
<proteinExistence type="predicted"/>
<dbReference type="GO" id="GO:0006098">
    <property type="term" value="P:pentose-phosphate shunt"/>
    <property type="evidence" value="ECO:0007669"/>
    <property type="project" value="TreeGrafter"/>
</dbReference>
<sequence length="396" mass="43430">MALLTSSQASFLIRSSSKPFYPLPTDRHHVSLSLRYLSSLSGPLGQGIANVVGLALVEKHLAAKFNKPDCEIVTITPFCRYSIPGDGCQMEGIANEACSLARHWGLGRLIAFYDNNHISINGLGWHVIWVKNGNTWFDEIRAAIKEAKAVKEKPTLIKNTPKERNLRFGVRKYIMRAICNGITCQSPGLIPYCATFFVLKDYMRAAIRLSALSQAGVIYVMTHASIGLGENGPTHQPIEHVASFRAMPNILMLRPADEIETAGAYKVGVENRMKPSILALSKQKLPHLPRTSVEGVEKGDIPDVIMMGTWSELEIAAKAGEKLREEGRVVSLVSWELFVEQSEEYKESVLPSKVSARVSIEGRSTFGFGASAPTDVLYKKFGLSVDAVVAAAKVLC</sequence>
<dbReference type="SUPFAM" id="SSF52518">
    <property type="entry name" value="Thiamin diphosphate-binding fold (THDP-binding)"/>
    <property type="match status" value="2"/>
</dbReference>
<dbReference type="InterPro" id="IPR033247">
    <property type="entry name" value="Transketolase_fam"/>
</dbReference>